<dbReference type="Gene3D" id="3.40.50.620">
    <property type="entry name" value="HUPs"/>
    <property type="match status" value="1"/>
</dbReference>
<evidence type="ECO:0000313" key="14">
    <source>
        <dbReference type="Proteomes" id="UP000294480"/>
    </source>
</evidence>
<feature type="binding site" evidence="10">
    <location>
        <position position="130"/>
    </location>
    <ligand>
        <name>L-citrulline</name>
        <dbReference type="ChEBI" id="CHEBI:57743"/>
    </ligand>
</feature>
<dbReference type="EC" id="6.3.4.5" evidence="3 10"/>
<evidence type="ECO:0000256" key="1">
    <source>
        <dbReference type="ARBA" id="ARBA00004967"/>
    </source>
</evidence>
<dbReference type="AlphaFoldDB" id="A0A4R6Y707"/>
<dbReference type="PANTHER" id="PTHR11587">
    <property type="entry name" value="ARGININOSUCCINATE SYNTHASE"/>
    <property type="match status" value="1"/>
</dbReference>
<dbReference type="InterPro" id="IPR023434">
    <property type="entry name" value="Arginosuc_synth_type_1_subfam"/>
</dbReference>
<dbReference type="CDD" id="cd01999">
    <property type="entry name" value="ASS"/>
    <property type="match status" value="1"/>
</dbReference>
<keyword evidence="9 10" id="KW-0067">ATP-binding</keyword>
<feature type="binding site" evidence="10">
    <location>
        <position position="37"/>
    </location>
    <ligand>
        <name>ATP</name>
        <dbReference type="ChEBI" id="CHEBI:30616"/>
    </ligand>
</feature>
<dbReference type="InterPro" id="IPR048268">
    <property type="entry name" value="Arginosuc_syn_C"/>
</dbReference>
<dbReference type="PROSITE" id="PS00565">
    <property type="entry name" value="ARGININOSUCCIN_SYN_2"/>
    <property type="match status" value="1"/>
</dbReference>
<dbReference type="InterPro" id="IPR001518">
    <property type="entry name" value="Arginosuc_synth"/>
</dbReference>
<evidence type="ECO:0000256" key="10">
    <source>
        <dbReference type="HAMAP-Rule" id="MF_00005"/>
    </source>
</evidence>
<dbReference type="RefSeq" id="WP_133621092.1">
    <property type="nucleotide sequence ID" value="NZ_SNZE01000020.1"/>
</dbReference>
<dbReference type="Pfam" id="PF20979">
    <property type="entry name" value="Arginosuc_syn_C"/>
    <property type="match status" value="1"/>
</dbReference>
<feature type="domain" description="Arginosuccinate synthase C-terminal" evidence="12">
    <location>
        <begin position="181"/>
        <end position="399"/>
    </location>
</feature>
<feature type="binding site" evidence="10">
    <location>
        <position position="267"/>
    </location>
    <ligand>
        <name>L-citrulline</name>
        <dbReference type="ChEBI" id="CHEBI:57743"/>
    </ligand>
</feature>
<dbReference type="Proteomes" id="UP000294480">
    <property type="component" value="Unassembled WGS sequence"/>
</dbReference>
<evidence type="ECO:0000259" key="12">
    <source>
        <dbReference type="Pfam" id="PF20979"/>
    </source>
</evidence>
<comment type="subunit">
    <text evidence="2 10">Homotetramer.</text>
</comment>
<organism evidence="13 14">
    <name type="scientific">Hydromonas duriensis</name>
    <dbReference type="NCBI Taxonomy" id="1527608"/>
    <lineage>
        <taxon>Bacteria</taxon>
        <taxon>Pseudomonadati</taxon>
        <taxon>Pseudomonadota</taxon>
        <taxon>Betaproteobacteria</taxon>
        <taxon>Burkholderiales</taxon>
        <taxon>Burkholderiaceae</taxon>
        <taxon>Hydromonas</taxon>
    </lineage>
</organism>
<gene>
    <name evidence="10" type="primary">argG</name>
    <name evidence="13" type="ORF">DFR44_1209</name>
</gene>
<dbReference type="InterPro" id="IPR014729">
    <property type="entry name" value="Rossmann-like_a/b/a_fold"/>
</dbReference>
<keyword evidence="7 10" id="KW-0028">Amino-acid biosynthesis</keyword>
<sequence>MSDKMKVVLAYSGGLDTSVILKWLQDNYDCEIVTFTADLGQGEELEPARAKALQFGIKPENIFIDDLREEFVRDFVFPMFRANTIYEGEYLLGTSIARPLIAKRQIEIANLTGANAVSHGATGKGNDQVRFELGYYALRPDIKVIAPWREWDLLSREKLLKYAEDAGIPIDMKHRNGGAPYSMDANLLHISFEGRHLEDPKNEAEEEMWRWSVSPEAAPDAPEYLDLEFEAGDLVAINGTKMKPHELLAKLNELGGKHGVGRLDLVENRYVGMKSRGCYETPGGTILLKAHRAIESITLDRETAHLKDDLMPRYASLIYNGYWWSPERKALQVLIDYTQANVSGFVRVKLYKGSVAVVARDSKFTLFDQTIATFDDDGGAYNQADAGGFIKLNALRMRIAENARLKRGG</sequence>
<reference evidence="13 14" key="1">
    <citation type="submission" date="2019-03" db="EMBL/GenBank/DDBJ databases">
        <title>Genomic Encyclopedia of Type Strains, Phase IV (KMG-IV): sequencing the most valuable type-strain genomes for metagenomic binning, comparative biology and taxonomic classification.</title>
        <authorList>
            <person name="Goeker M."/>
        </authorList>
    </citation>
    <scope>NUCLEOTIDE SEQUENCE [LARGE SCALE GENOMIC DNA]</scope>
    <source>
        <strain evidence="13 14">DSM 102852</strain>
    </source>
</reference>
<evidence type="ECO:0000256" key="2">
    <source>
        <dbReference type="ARBA" id="ARBA00011881"/>
    </source>
</evidence>
<comment type="caution">
    <text evidence="13">The sequence shown here is derived from an EMBL/GenBank/DDBJ whole genome shotgun (WGS) entry which is preliminary data.</text>
</comment>
<dbReference type="HAMAP" id="MF_00005">
    <property type="entry name" value="Arg_succ_synth_type1"/>
    <property type="match status" value="1"/>
</dbReference>
<dbReference type="GO" id="GO:0000050">
    <property type="term" value="P:urea cycle"/>
    <property type="evidence" value="ECO:0007669"/>
    <property type="project" value="TreeGrafter"/>
</dbReference>
<evidence type="ECO:0000256" key="3">
    <source>
        <dbReference type="ARBA" id="ARBA00012286"/>
    </source>
</evidence>
<dbReference type="GO" id="GO:0000053">
    <property type="term" value="P:argininosuccinate metabolic process"/>
    <property type="evidence" value="ECO:0007669"/>
    <property type="project" value="TreeGrafter"/>
</dbReference>
<feature type="binding site" evidence="10">
    <location>
        <position position="126"/>
    </location>
    <ligand>
        <name>L-citrulline</name>
        <dbReference type="ChEBI" id="CHEBI:57743"/>
    </ligand>
</feature>
<dbReference type="NCBIfam" id="NF001770">
    <property type="entry name" value="PRK00509.1"/>
    <property type="match status" value="1"/>
</dbReference>
<dbReference type="FunFam" id="3.90.1260.10:FF:000007">
    <property type="entry name" value="Argininosuccinate synthase"/>
    <property type="match status" value="1"/>
</dbReference>
<keyword evidence="4 10" id="KW-0963">Cytoplasm</keyword>
<feature type="binding site" evidence="10">
    <location>
        <position position="95"/>
    </location>
    <ligand>
        <name>L-citrulline</name>
        <dbReference type="ChEBI" id="CHEBI:57743"/>
    </ligand>
</feature>
<dbReference type="InterPro" id="IPR024074">
    <property type="entry name" value="AS_cat/multimer_dom_body"/>
</dbReference>
<comment type="catalytic activity">
    <reaction evidence="10">
        <text>L-citrulline + L-aspartate + ATP = 2-(N(omega)-L-arginino)succinate + AMP + diphosphate + H(+)</text>
        <dbReference type="Rhea" id="RHEA:10932"/>
        <dbReference type="ChEBI" id="CHEBI:15378"/>
        <dbReference type="ChEBI" id="CHEBI:29991"/>
        <dbReference type="ChEBI" id="CHEBI:30616"/>
        <dbReference type="ChEBI" id="CHEBI:33019"/>
        <dbReference type="ChEBI" id="CHEBI:57472"/>
        <dbReference type="ChEBI" id="CHEBI:57743"/>
        <dbReference type="ChEBI" id="CHEBI:456215"/>
        <dbReference type="EC" id="6.3.4.5"/>
    </reaction>
</comment>
<accession>A0A4R6Y707</accession>
<dbReference type="GO" id="GO:0004055">
    <property type="term" value="F:argininosuccinate synthase activity"/>
    <property type="evidence" value="ECO:0007669"/>
    <property type="project" value="UniProtKB-UniRule"/>
</dbReference>
<evidence type="ECO:0000313" key="13">
    <source>
        <dbReference type="EMBL" id="TDR30499.1"/>
    </source>
</evidence>
<evidence type="ECO:0000259" key="11">
    <source>
        <dbReference type="Pfam" id="PF00764"/>
    </source>
</evidence>
<dbReference type="InterPro" id="IPR018223">
    <property type="entry name" value="Arginosuc_synth_CS"/>
</dbReference>
<dbReference type="SUPFAM" id="SSF69864">
    <property type="entry name" value="Argininosuccinate synthetase, C-terminal domain"/>
    <property type="match status" value="1"/>
</dbReference>
<dbReference type="Gene3D" id="3.90.1260.10">
    <property type="entry name" value="Argininosuccinate synthetase, chain A, domain 2"/>
    <property type="match status" value="1"/>
</dbReference>
<feature type="domain" description="Arginosuccinate synthase-like N-terminal" evidence="11">
    <location>
        <begin position="6"/>
        <end position="169"/>
    </location>
</feature>
<dbReference type="GO" id="GO:0006526">
    <property type="term" value="P:L-arginine biosynthetic process"/>
    <property type="evidence" value="ECO:0007669"/>
    <property type="project" value="UniProtKB-UniRule"/>
</dbReference>
<feature type="binding site" evidence="10">
    <location>
        <position position="191"/>
    </location>
    <ligand>
        <name>L-citrulline</name>
        <dbReference type="ChEBI" id="CHEBI:57743"/>
    </ligand>
</feature>
<feature type="binding site" evidence="10">
    <location>
        <position position="90"/>
    </location>
    <ligand>
        <name>L-citrulline</name>
        <dbReference type="ChEBI" id="CHEBI:57743"/>
    </ligand>
</feature>
<dbReference type="GO" id="GO:0005524">
    <property type="term" value="F:ATP binding"/>
    <property type="evidence" value="ECO:0007669"/>
    <property type="project" value="UniProtKB-UniRule"/>
</dbReference>
<feature type="binding site" evidence="10">
    <location>
        <position position="126"/>
    </location>
    <ligand>
        <name>L-aspartate</name>
        <dbReference type="ChEBI" id="CHEBI:29991"/>
    </ligand>
</feature>
<dbReference type="FunFam" id="3.40.50.620:FF:000019">
    <property type="entry name" value="Argininosuccinate synthase"/>
    <property type="match status" value="1"/>
</dbReference>
<feature type="binding site" evidence="10">
    <location>
        <position position="279"/>
    </location>
    <ligand>
        <name>L-citrulline</name>
        <dbReference type="ChEBI" id="CHEBI:57743"/>
    </ligand>
</feature>
<comment type="pathway">
    <text evidence="1 10">Amino-acid biosynthesis; L-arginine biosynthesis; L-arginine from L-ornithine and carbamoyl phosphate: step 2/3.</text>
</comment>
<dbReference type="UniPathway" id="UPA00068">
    <property type="reaction ID" value="UER00113"/>
</dbReference>
<dbReference type="Gene3D" id="1.20.5.470">
    <property type="entry name" value="Single helix bin"/>
    <property type="match status" value="1"/>
</dbReference>
<dbReference type="FunFam" id="1.20.5.470:FF:000001">
    <property type="entry name" value="Argininosuccinate synthase"/>
    <property type="match status" value="1"/>
</dbReference>
<keyword evidence="6 10" id="KW-0436">Ligase</keyword>
<keyword evidence="8 10" id="KW-0547">Nucleotide-binding</keyword>
<keyword evidence="14" id="KW-1185">Reference proteome</keyword>
<dbReference type="InterPro" id="IPR048267">
    <property type="entry name" value="Arginosuc_syn_N"/>
</dbReference>
<evidence type="ECO:0000256" key="9">
    <source>
        <dbReference type="ARBA" id="ARBA00022840"/>
    </source>
</evidence>
<evidence type="ECO:0000256" key="5">
    <source>
        <dbReference type="ARBA" id="ARBA00022571"/>
    </source>
</evidence>
<evidence type="ECO:0000256" key="4">
    <source>
        <dbReference type="ARBA" id="ARBA00022490"/>
    </source>
</evidence>
<protein>
    <recommendedName>
        <fullName evidence="3 10">Argininosuccinate synthase</fullName>
        <ecNumber evidence="3 10">6.3.4.5</ecNumber>
    </recommendedName>
    <alternativeName>
        <fullName evidence="10">Citrulline--aspartate ligase</fullName>
    </alternativeName>
</protein>
<dbReference type="PANTHER" id="PTHR11587:SF2">
    <property type="entry name" value="ARGININOSUCCINATE SYNTHASE"/>
    <property type="match status" value="1"/>
</dbReference>
<feature type="binding site" evidence="10">
    <location>
        <position position="122"/>
    </location>
    <ligand>
        <name>L-aspartate</name>
        <dbReference type="ChEBI" id="CHEBI:29991"/>
    </ligand>
</feature>
<dbReference type="EMBL" id="SNZE01000020">
    <property type="protein sequence ID" value="TDR30499.1"/>
    <property type="molecule type" value="Genomic_DNA"/>
</dbReference>
<evidence type="ECO:0000256" key="7">
    <source>
        <dbReference type="ARBA" id="ARBA00022605"/>
    </source>
</evidence>
<proteinExistence type="inferred from homology"/>
<dbReference type="Pfam" id="PF00764">
    <property type="entry name" value="Arginosuc_synth"/>
    <property type="match status" value="1"/>
</dbReference>
<dbReference type="SUPFAM" id="SSF52402">
    <property type="entry name" value="Adenine nucleotide alpha hydrolases-like"/>
    <property type="match status" value="1"/>
</dbReference>
<comment type="subcellular location">
    <subcellularLocation>
        <location evidence="10">Cytoplasm</location>
    </subcellularLocation>
</comment>
<feature type="binding site" evidence="10">
    <location>
        <position position="182"/>
    </location>
    <ligand>
        <name>L-citrulline</name>
        <dbReference type="ChEBI" id="CHEBI:57743"/>
    </ligand>
</feature>
<comment type="similarity">
    <text evidence="10">Belongs to the argininosuccinate synthase family. Type 1 subfamily.</text>
</comment>
<feature type="binding site" evidence="10">
    <location>
        <begin position="10"/>
        <end position="18"/>
    </location>
    <ligand>
        <name>ATP</name>
        <dbReference type="ChEBI" id="CHEBI:30616"/>
    </ligand>
</feature>
<feature type="binding site" evidence="10">
    <location>
        <position position="120"/>
    </location>
    <ligand>
        <name>ATP</name>
        <dbReference type="ChEBI" id="CHEBI:30616"/>
    </ligand>
</feature>
<dbReference type="GO" id="GO:0005737">
    <property type="term" value="C:cytoplasm"/>
    <property type="evidence" value="ECO:0007669"/>
    <property type="project" value="UniProtKB-SubCell"/>
</dbReference>
<evidence type="ECO:0000256" key="6">
    <source>
        <dbReference type="ARBA" id="ARBA00022598"/>
    </source>
</evidence>
<name>A0A4R6Y707_9BURK</name>
<feature type="binding site" evidence="10">
    <location>
        <position position="127"/>
    </location>
    <ligand>
        <name>L-aspartate</name>
        <dbReference type="ChEBI" id="CHEBI:29991"/>
    </ligand>
</feature>
<dbReference type="PROSITE" id="PS00564">
    <property type="entry name" value="ARGININOSUCCIN_SYN_1"/>
    <property type="match status" value="1"/>
</dbReference>
<dbReference type="NCBIfam" id="TIGR00032">
    <property type="entry name" value="argG"/>
    <property type="match status" value="1"/>
</dbReference>
<dbReference type="OrthoDB" id="9801641at2"/>
<keyword evidence="5 10" id="KW-0055">Arginine biosynthesis</keyword>
<evidence type="ECO:0000256" key="8">
    <source>
        <dbReference type="ARBA" id="ARBA00022741"/>
    </source>
</evidence>